<dbReference type="Proteomes" id="UP001143509">
    <property type="component" value="Unassembled WGS sequence"/>
</dbReference>
<dbReference type="Gene3D" id="3.40.50.150">
    <property type="entry name" value="Vaccinia Virus protein VP39"/>
    <property type="match status" value="1"/>
</dbReference>
<dbReference type="PANTHER" id="PTHR42912:SF93">
    <property type="entry name" value="N6-ADENOSINE-METHYLTRANSFERASE TMT1A"/>
    <property type="match status" value="1"/>
</dbReference>
<dbReference type="NCBIfam" id="NF033788">
    <property type="entry name" value="HTH_metalloreg"/>
    <property type="match status" value="1"/>
</dbReference>
<dbReference type="InterPro" id="IPR036388">
    <property type="entry name" value="WH-like_DNA-bd_sf"/>
</dbReference>
<accession>A0ABQ5TF87</accession>
<feature type="domain" description="HTH arsR-type" evidence="1">
    <location>
        <begin position="1"/>
        <end position="99"/>
    </location>
</feature>
<dbReference type="PRINTS" id="PR00778">
    <property type="entry name" value="HTHARSR"/>
</dbReference>
<dbReference type="CDD" id="cd00090">
    <property type="entry name" value="HTH_ARSR"/>
    <property type="match status" value="1"/>
</dbReference>
<reference evidence="2" key="2">
    <citation type="submission" date="2023-01" db="EMBL/GenBank/DDBJ databases">
        <authorList>
            <person name="Sun Q."/>
            <person name="Evtushenko L."/>
        </authorList>
    </citation>
    <scope>NUCLEOTIDE SEQUENCE</scope>
    <source>
        <strain evidence="2">VKM B-1499</strain>
    </source>
</reference>
<dbReference type="SUPFAM" id="SSF46785">
    <property type="entry name" value="Winged helix' DNA-binding domain"/>
    <property type="match status" value="1"/>
</dbReference>
<evidence type="ECO:0000259" key="1">
    <source>
        <dbReference type="PROSITE" id="PS50987"/>
    </source>
</evidence>
<dbReference type="SUPFAM" id="SSF53335">
    <property type="entry name" value="S-adenosyl-L-methionine-dependent methyltransferases"/>
    <property type="match status" value="1"/>
</dbReference>
<proteinExistence type="predicted"/>
<dbReference type="Pfam" id="PF01022">
    <property type="entry name" value="HTH_5"/>
    <property type="match status" value="1"/>
</dbReference>
<comment type="caution">
    <text evidence="2">The sequence shown here is derived from an EMBL/GenBank/DDBJ whole genome shotgun (WGS) entry which is preliminary data.</text>
</comment>
<name>A0ABQ5TF87_9CAUL</name>
<sequence length="324" mass="35488">MSLTADQTVEALRAAGEPTRLRILSLLASEELSVMEMSRILDQSQPRVSRHLKLMTDSGLIERFPDGARVYYRLSHDAQARRLIDTVLDILADDAGEADHRRLSEVQKDRQQAAESYFEQIAPQWDRLRSLYVSESAVEAALEAAVGPGPFKRVVDLGTGSGRMLTLFGKKAKMSVGLDLSQNMLNIARANVSKAGLNKVELRHGDIFATRLPAASADLVIVHQVLHYLADPFAAVAEAARLVCPGGRLLIVDFAPHGFEHMREAHQHRRLGFADQEINGWLTDSGLTPSPPVALPPDNEGLTVTIWTAERPVPASLAPARKTA</sequence>
<dbReference type="Pfam" id="PF08241">
    <property type="entry name" value="Methyltransf_11"/>
    <property type="match status" value="1"/>
</dbReference>
<dbReference type="SMART" id="SM00418">
    <property type="entry name" value="HTH_ARSR"/>
    <property type="match status" value="1"/>
</dbReference>
<dbReference type="CDD" id="cd02440">
    <property type="entry name" value="AdoMet_MTases"/>
    <property type="match status" value="1"/>
</dbReference>
<dbReference type="PANTHER" id="PTHR42912">
    <property type="entry name" value="METHYLTRANSFERASE"/>
    <property type="match status" value="1"/>
</dbReference>
<evidence type="ECO:0000313" key="3">
    <source>
        <dbReference type="Proteomes" id="UP001143509"/>
    </source>
</evidence>
<protein>
    <submittedName>
        <fullName evidence="2">ArsR family transcriptional regulator</fullName>
    </submittedName>
</protein>
<dbReference type="RefSeq" id="WP_271165993.1">
    <property type="nucleotide sequence ID" value="NZ_BSFD01000011.1"/>
</dbReference>
<evidence type="ECO:0000313" key="2">
    <source>
        <dbReference type="EMBL" id="GLK49813.1"/>
    </source>
</evidence>
<dbReference type="InterPro" id="IPR001845">
    <property type="entry name" value="HTH_ArsR_DNA-bd_dom"/>
</dbReference>
<dbReference type="EMBL" id="BSFD01000011">
    <property type="protein sequence ID" value="GLK49813.1"/>
    <property type="molecule type" value="Genomic_DNA"/>
</dbReference>
<dbReference type="InterPro" id="IPR050508">
    <property type="entry name" value="Methyltransf_Superfamily"/>
</dbReference>
<organism evidence="2 3">
    <name type="scientific">Brevundimonas intermedia</name>
    <dbReference type="NCBI Taxonomy" id="74315"/>
    <lineage>
        <taxon>Bacteria</taxon>
        <taxon>Pseudomonadati</taxon>
        <taxon>Pseudomonadota</taxon>
        <taxon>Alphaproteobacteria</taxon>
        <taxon>Caulobacterales</taxon>
        <taxon>Caulobacteraceae</taxon>
        <taxon>Brevundimonas</taxon>
    </lineage>
</organism>
<keyword evidence="3" id="KW-1185">Reference proteome</keyword>
<dbReference type="InterPro" id="IPR036390">
    <property type="entry name" value="WH_DNA-bd_sf"/>
</dbReference>
<dbReference type="InterPro" id="IPR013216">
    <property type="entry name" value="Methyltransf_11"/>
</dbReference>
<reference evidence="2" key="1">
    <citation type="journal article" date="2014" name="Int. J. Syst. Evol. Microbiol.">
        <title>Complete genome of a new Firmicutes species belonging to the dominant human colonic microbiota ('Ruminococcus bicirculans') reveals two chromosomes and a selective capacity to utilize plant glucans.</title>
        <authorList>
            <consortium name="NISC Comparative Sequencing Program"/>
            <person name="Wegmann U."/>
            <person name="Louis P."/>
            <person name="Goesmann A."/>
            <person name="Henrissat B."/>
            <person name="Duncan S.H."/>
            <person name="Flint H.J."/>
        </authorList>
    </citation>
    <scope>NUCLEOTIDE SEQUENCE</scope>
    <source>
        <strain evidence="2">VKM B-1499</strain>
    </source>
</reference>
<dbReference type="InterPro" id="IPR011991">
    <property type="entry name" value="ArsR-like_HTH"/>
</dbReference>
<dbReference type="Gene3D" id="1.10.10.10">
    <property type="entry name" value="Winged helix-like DNA-binding domain superfamily/Winged helix DNA-binding domain"/>
    <property type="match status" value="1"/>
</dbReference>
<gene>
    <name evidence="2" type="ORF">GCM10017620_27870</name>
</gene>
<dbReference type="PROSITE" id="PS50987">
    <property type="entry name" value="HTH_ARSR_2"/>
    <property type="match status" value="1"/>
</dbReference>
<dbReference type="InterPro" id="IPR029063">
    <property type="entry name" value="SAM-dependent_MTases_sf"/>
</dbReference>